<dbReference type="PANTHER" id="PTHR12832:SF18">
    <property type="entry name" value="IQ CALMODULIN-BINDING MOTIF DOMAIN PROTEIN (AFU_ORTHOLOGUE AFUA_1G08920)"/>
    <property type="match status" value="1"/>
</dbReference>
<dbReference type="OrthoDB" id="276323at2759"/>
<protein>
    <submittedName>
        <fullName evidence="4">Uncharacterized protein</fullName>
    </submittedName>
</protein>
<feature type="region of interest" description="Disordered" evidence="3">
    <location>
        <begin position="1"/>
        <end position="56"/>
    </location>
</feature>
<comment type="caution">
    <text evidence="4">The sequence shown here is derived from an EMBL/GenBank/DDBJ whole genome shotgun (WGS) entry which is preliminary data.</text>
</comment>
<feature type="region of interest" description="Disordered" evidence="3">
    <location>
        <begin position="418"/>
        <end position="463"/>
    </location>
</feature>
<dbReference type="EMBL" id="CAJPDQ010000004">
    <property type="protein sequence ID" value="CAF9908630.1"/>
    <property type="molecule type" value="Genomic_DNA"/>
</dbReference>
<dbReference type="GO" id="GO:0010737">
    <property type="term" value="P:protein kinase A signaling"/>
    <property type="evidence" value="ECO:0007669"/>
    <property type="project" value="TreeGrafter"/>
</dbReference>
<sequence>MSSDPETPQIYELPPRLAARLNRPARKSAAASSRRSSMSSLHSMRSAKAPHPRLNSAHIAQELRRTSIIESRKARLADRAAHAEKVRLRAQQVKSAPRTSRGEDRALAAQQAREQHLAQVASNCAEEVKRAKKIAEETREKRSAEYAKLREEMNERLAMAEKRRLQYQQNYRRHRASSQATIDQRKSMLGIKEPLTEKSAAKLVQKAWRAYQRRKILSDFLDLKLDIAHVQSKTFDEVSKILSQDEVIKKTGRLMKLCGLQDVIGGPGGEITAIRTFLSAFLLLGHPQYVLSHEGDREEELMDRAKVLLLQFQRVVSRQPTELNFSPNSPIIASLSEAYSDFQLAFEAWKNHDSTNFIETMLAQFAELDAIWQSVKNDTTGHVAADYKEGIRYNQTIVLARLKRLIGPEKALSLVNDAVKARRRSKGTKRPTGDVRPRSTTTQQSVSVQLEDTPPTDPISAPDARITSSELNKVISPLPENRVVVHELLVNKDYRIELDTASEARQKLSRTVFDAMRRDLSTGDGDQWIMSMASILRNKILRVIPNGKPLYAQVSETIDLDVIKNQLSVGSFSYHKFFSFMNNLLPKLVSPARDPLVKAFVADTGDDYVERLAKLMNIVDLLSLDYSNYLLMCSAPELIKHAASYEQSCFAKQFANLPLTKTKQWWRNARDKALSDLASRPDQSRPTSISSQKIYTVGLADTFISVNPFEDSIVPETLELDISRIKKTRNEILKMMVISSIILTAKNLLKRDVRMRWKTQVNRMWDLPESTAFTDPSPYLSILESTQAIPPATKNSLAGTIDRVLTDARSTPAISHPVMKVLLQKIRSHILGRLIAASSEERLRLATSASEVLSAGGLAEFVDRIGLIVEELGKIKQVDWDAHGKWLDEVAEEVARDERS</sequence>
<feature type="coiled-coil region" evidence="2">
    <location>
        <begin position="121"/>
        <end position="170"/>
    </location>
</feature>
<evidence type="ECO:0000256" key="3">
    <source>
        <dbReference type="SAM" id="MobiDB-lite"/>
    </source>
</evidence>
<dbReference type="InterPro" id="IPR008862">
    <property type="entry name" value="Tcp11"/>
</dbReference>
<evidence type="ECO:0000313" key="4">
    <source>
        <dbReference type="EMBL" id="CAF9908630.1"/>
    </source>
</evidence>
<feature type="region of interest" description="Disordered" evidence="3">
    <location>
        <begin position="87"/>
        <end position="108"/>
    </location>
</feature>
<feature type="compositionally biased region" description="Low complexity" evidence="3">
    <location>
        <begin position="13"/>
        <end position="47"/>
    </location>
</feature>
<reference evidence="4" key="1">
    <citation type="submission" date="2021-03" db="EMBL/GenBank/DDBJ databases">
        <authorList>
            <person name="Tagirdzhanova G."/>
        </authorList>
    </citation>
    <scope>NUCLEOTIDE SEQUENCE</scope>
</reference>
<gene>
    <name evidence="4" type="ORF">GOMPHAMPRED_006222</name>
</gene>
<organism evidence="4 5">
    <name type="scientific">Gomphillus americanus</name>
    <dbReference type="NCBI Taxonomy" id="1940652"/>
    <lineage>
        <taxon>Eukaryota</taxon>
        <taxon>Fungi</taxon>
        <taxon>Dikarya</taxon>
        <taxon>Ascomycota</taxon>
        <taxon>Pezizomycotina</taxon>
        <taxon>Lecanoromycetes</taxon>
        <taxon>OSLEUM clade</taxon>
        <taxon>Ostropomycetidae</taxon>
        <taxon>Ostropales</taxon>
        <taxon>Graphidaceae</taxon>
        <taxon>Gomphilloideae</taxon>
        <taxon>Gomphillus</taxon>
    </lineage>
</organism>
<dbReference type="PANTHER" id="PTHR12832">
    <property type="entry name" value="TESTIS-SPECIFIC PROTEIN PBS13 T-COMPLEX 11"/>
    <property type="match status" value="1"/>
</dbReference>
<keyword evidence="5" id="KW-1185">Reference proteome</keyword>
<evidence type="ECO:0000313" key="5">
    <source>
        <dbReference type="Proteomes" id="UP000664169"/>
    </source>
</evidence>
<proteinExistence type="inferred from homology"/>
<dbReference type="AlphaFoldDB" id="A0A8H3I9Y7"/>
<comment type="similarity">
    <text evidence="1">Belongs to the TCP11 family.</text>
</comment>
<evidence type="ECO:0000256" key="1">
    <source>
        <dbReference type="ARBA" id="ARBA00010954"/>
    </source>
</evidence>
<dbReference type="Pfam" id="PF05794">
    <property type="entry name" value="Tcp11"/>
    <property type="match status" value="1"/>
</dbReference>
<dbReference type="Proteomes" id="UP000664169">
    <property type="component" value="Unassembled WGS sequence"/>
</dbReference>
<keyword evidence="2" id="KW-0175">Coiled coil</keyword>
<evidence type="ECO:0000256" key="2">
    <source>
        <dbReference type="SAM" id="Coils"/>
    </source>
</evidence>
<accession>A0A8H3I9Y7</accession>
<name>A0A8H3I9Y7_9LECA</name>
<feature type="compositionally biased region" description="Polar residues" evidence="3">
    <location>
        <begin position="438"/>
        <end position="450"/>
    </location>
</feature>